<dbReference type="GO" id="GO:0005737">
    <property type="term" value="C:cytoplasm"/>
    <property type="evidence" value="ECO:0007669"/>
    <property type="project" value="UniProtKB-SubCell"/>
</dbReference>
<dbReference type="FunFam" id="1.10.601.10:FF:000003">
    <property type="entry name" value="RNA polymerase sigma factor SigA"/>
    <property type="match status" value="1"/>
</dbReference>
<name>A0A1V4A423_9ACTN</name>
<dbReference type="InterPro" id="IPR007627">
    <property type="entry name" value="RNA_pol_sigma70_r2"/>
</dbReference>
<dbReference type="PROSITE" id="PS00715">
    <property type="entry name" value="SIGMA70_1"/>
    <property type="match status" value="1"/>
</dbReference>
<evidence type="ECO:0000256" key="5">
    <source>
        <dbReference type="HAMAP-Rule" id="MF_00963"/>
    </source>
</evidence>
<feature type="short sequence motif" description="Interaction with polymerase core subunit RpoC" evidence="5">
    <location>
        <begin position="307"/>
        <end position="310"/>
    </location>
</feature>
<dbReference type="Pfam" id="PF00140">
    <property type="entry name" value="Sigma70_r1_2"/>
    <property type="match status" value="1"/>
</dbReference>
<feature type="domain" description="RNA polymerase sigma-70" evidence="7">
    <location>
        <begin position="307"/>
        <end position="320"/>
    </location>
</feature>
<evidence type="ECO:0000256" key="6">
    <source>
        <dbReference type="SAM" id="MobiDB-lite"/>
    </source>
</evidence>
<feature type="region of interest" description="Sigma-70 factor domain-2" evidence="5">
    <location>
        <begin position="283"/>
        <end position="353"/>
    </location>
</feature>
<dbReference type="GO" id="GO:0016987">
    <property type="term" value="F:sigma factor activity"/>
    <property type="evidence" value="ECO:0007669"/>
    <property type="project" value="UniProtKB-UniRule"/>
</dbReference>
<dbReference type="STRING" id="83656.B1H18_23560"/>
<dbReference type="Gene3D" id="1.10.601.10">
    <property type="entry name" value="RNA Polymerase Primary Sigma Factor"/>
    <property type="match status" value="2"/>
</dbReference>
<accession>A0A1V4A423</accession>
<feature type="region of interest" description="Disordered" evidence="6">
    <location>
        <begin position="132"/>
        <end position="214"/>
    </location>
</feature>
<keyword evidence="4 5" id="KW-0804">Transcription</keyword>
<dbReference type="InterPro" id="IPR013324">
    <property type="entry name" value="RNA_pol_sigma_r3/r4-like"/>
</dbReference>
<keyword evidence="1 5" id="KW-0805">Transcription regulation</keyword>
<evidence type="ECO:0000259" key="8">
    <source>
        <dbReference type="PROSITE" id="PS00716"/>
    </source>
</evidence>
<proteinExistence type="inferred from homology"/>
<evidence type="ECO:0000259" key="7">
    <source>
        <dbReference type="PROSITE" id="PS00715"/>
    </source>
</evidence>
<protein>
    <recommendedName>
        <fullName evidence="5">RNA polymerase sigma factor SigA</fullName>
    </recommendedName>
</protein>
<evidence type="ECO:0000256" key="1">
    <source>
        <dbReference type="ARBA" id="ARBA00023015"/>
    </source>
</evidence>
<dbReference type="InterPro" id="IPR007624">
    <property type="entry name" value="RNA_pol_sigma70_r3"/>
</dbReference>
<comment type="subcellular location">
    <subcellularLocation>
        <location evidence="5">Cytoplasm</location>
    </subcellularLocation>
</comment>
<feature type="region of interest" description="Sigma-70 factor domain-4" evidence="5">
    <location>
        <begin position="451"/>
        <end position="504"/>
    </location>
</feature>
<dbReference type="InterPro" id="IPR036388">
    <property type="entry name" value="WH-like_DNA-bd_sf"/>
</dbReference>
<dbReference type="InterPro" id="IPR028630">
    <property type="entry name" value="Sigma70_RpoD"/>
</dbReference>
<evidence type="ECO:0000313" key="9">
    <source>
        <dbReference type="EMBL" id="OON75186.1"/>
    </source>
</evidence>
<dbReference type="InterPro" id="IPR050239">
    <property type="entry name" value="Sigma-70_RNA_pol_init_factors"/>
</dbReference>
<dbReference type="Gene3D" id="1.10.10.10">
    <property type="entry name" value="Winged helix-like DNA-binding domain superfamily/Winged helix DNA-binding domain"/>
    <property type="match status" value="2"/>
</dbReference>
<dbReference type="FunFam" id="1.10.10.10:FF:000004">
    <property type="entry name" value="RNA polymerase sigma factor SigA"/>
    <property type="match status" value="1"/>
</dbReference>
<comment type="caution">
    <text evidence="9">The sequence shown here is derived from an EMBL/GenBank/DDBJ whole genome shotgun (WGS) entry which is preliminary data.</text>
</comment>
<keyword evidence="2 5" id="KW-0731">Sigma factor</keyword>
<dbReference type="Pfam" id="PF04539">
    <property type="entry name" value="Sigma70_r3"/>
    <property type="match status" value="1"/>
</dbReference>
<keyword evidence="3 5" id="KW-0238">DNA-binding</keyword>
<dbReference type="InterPro" id="IPR007630">
    <property type="entry name" value="RNA_pol_sigma70_r4"/>
</dbReference>
<comment type="function">
    <text evidence="5">Sigma factors are initiation factors that promote the attachment of RNA polymerase to specific initiation sites and are then released. This sigma factor is the primary sigma factor during exponential growth.</text>
</comment>
<dbReference type="Pfam" id="PF04542">
    <property type="entry name" value="Sigma70_r2"/>
    <property type="match status" value="1"/>
</dbReference>
<dbReference type="HAMAP" id="MF_00963">
    <property type="entry name" value="Sigma70_RpoD_SigA"/>
    <property type="match status" value="1"/>
</dbReference>
<feature type="region of interest" description="Disordered" evidence="6">
    <location>
        <begin position="106"/>
        <end position="125"/>
    </location>
</feature>
<dbReference type="OrthoDB" id="9809557at2"/>
<evidence type="ECO:0000256" key="3">
    <source>
        <dbReference type="ARBA" id="ARBA00023125"/>
    </source>
</evidence>
<dbReference type="InterPro" id="IPR009042">
    <property type="entry name" value="RNA_pol_sigma70_r1_2"/>
</dbReference>
<dbReference type="InterPro" id="IPR012760">
    <property type="entry name" value="RNA_pol_sigma_RpoD_C"/>
</dbReference>
<dbReference type="GO" id="GO:0003677">
    <property type="term" value="F:DNA binding"/>
    <property type="evidence" value="ECO:0007669"/>
    <property type="project" value="UniProtKB-UniRule"/>
</dbReference>
<comment type="similarity">
    <text evidence="5">Belongs to the sigma-70 factor family. RpoD/SigA subfamily.</text>
</comment>
<dbReference type="Proteomes" id="UP000190539">
    <property type="component" value="Unassembled WGS sequence"/>
</dbReference>
<dbReference type="PRINTS" id="PR00046">
    <property type="entry name" value="SIGMA70FCT"/>
</dbReference>
<feature type="region of interest" description="Sigma-70 factor domain-3" evidence="5">
    <location>
        <begin position="362"/>
        <end position="438"/>
    </location>
</feature>
<dbReference type="InterPro" id="IPR000943">
    <property type="entry name" value="RNA_pol_sigma70"/>
</dbReference>
<dbReference type="AlphaFoldDB" id="A0A1V4A423"/>
<dbReference type="InterPro" id="IPR013325">
    <property type="entry name" value="RNA_pol_sigma_r2"/>
</dbReference>
<dbReference type="NCBIfam" id="TIGR02393">
    <property type="entry name" value="RpoD_Cterm"/>
    <property type="match status" value="1"/>
</dbReference>
<dbReference type="InterPro" id="IPR014284">
    <property type="entry name" value="RNA_pol_sigma-70_dom"/>
</dbReference>
<evidence type="ECO:0000313" key="10">
    <source>
        <dbReference type="Proteomes" id="UP000190539"/>
    </source>
</evidence>
<dbReference type="SUPFAM" id="SSF88659">
    <property type="entry name" value="Sigma3 and sigma4 domains of RNA polymerase sigma factors"/>
    <property type="match status" value="2"/>
</dbReference>
<evidence type="ECO:0000256" key="4">
    <source>
        <dbReference type="ARBA" id="ARBA00023163"/>
    </source>
</evidence>
<dbReference type="NCBIfam" id="TIGR02937">
    <property type="entry name" value="sigma70-ECF"/>
    <property type="match status" value="1"/>
</dbReference>
<dbReference type="NCBIfam" id="NF004561">
    <property type="entry name" value="PRK05901.1-3"/>
    <property type="match status" value="1"/>
</dbReference>
<dbReference type="PROSITE" id="PS00716">
    <property type="entry name" value="SIGMA70_2"/>
    <property type="match status" value="1"/>
</dbReference>
<dbReference type="GO" id="GO:0006352">
    <property type="term" value="P:DNA-templated transcription initiation"/>
    <property type="evidence" value="ECO:0007669"/>
    <property type="project" value="UniProtKB-UniRule"/>
</dbReference>
<dbReference type="Pfam" id="PF04545">
    <property type="entry name" value="Sigma70_r4"/>
    <property type="match status" value="1"/>
</dbReference>
<evidence type="ECO:0000256" key="2">
    <source>
        <dbReference type="ARBA" id="ARBA00023082"/>
    </source>
</evidence>
<keyword evidence="10" id="KW-1185">Reference proteome</keyword>
<feature type="domain" description="RNA polymerase sigma-70" evidence="8">
    <location>
        <begin position="476"/>
        <end position="502"/>
    </location>
</feature>
<dbReference type="FunFam" id="1.10.10.10:FF:000002">
    <property type="entry name" value="RNA polymerase sigma factor SigA"/>
    <property type="match status" value="1"/>
</dbReference>
<feature type="DNA-binding region" description="H-T-H motif" evidence="5">
    <location>
        <begin position="477"/>
        <end position="496"/>
    </location>
</feature>
<dbReference type="PANTHER" id="PTHR30603">
    <property type="entry name" value="RNA POLYMERASE SIGMA FACTOR RPO"/>
    <property type="match status" value="1"/>
</dbReference>
<reference evidence="9 10" key="1">
    <citation type="submission" date="2017-02" db="EMBL/GenBank/DDBJ databases">
        <title>Draft Genome Sequence of Streptomyces tsukubaensis F601, a Producer of the immunosuppressant tacrolimus FK506.</title>
        <authorList>
            <person name="Zong G."/>
            <person name="Zhong C."/>
            <person name="Fu J."/>
            <person name="Qin R."/>
            <person name="Cao G."/>
        </authorList>
    </citation>
    <scope>NUCLEOTIDE SEQUENCE [LARGE SCALE GENOMIC DNA]</scope>
    <source>
        <strain evidence="9 10">F601</strain>
    </source>
</reference>
<dbReference type="PANTHER" id="PTHR30603:SF59">
    <property type="entry name" value="RNA POLYMERASE PRINCIPAL SIGMA FACTOR HRDA"/>
    <property type="match status" value="1"/>
</dbReference>
<gene>
    <name evidence="5" type="primary">sigA</name>
    <name evidence="9" type="ORF">B1H18_23560</name>
</gene>
<dbReference type="CDD" id="cd06171">
    <property type="entry name" value="Sigma70_r4"/>
    <property type="match status" value="1"/>
</dbReference>
<dbReference type="NCBIfam" id="NF005920">
    <property type="entry name" value="PRK07921.1"/>
    <property type="match status" value="1"/>
</dbReference>
<feature type="compositionally biased region" description="Basic residues" evidence="6">
    <location>
        <begin position="135"/>
        <end position="156"/>
    </location>
</feature>
<dbReference type="EMBL" id="MVFC01000024">
    <property type="protein sequence ID" value="OON75186.1"/>
    <property type="molecule type" value="Genomic_DNA"/>
</dbReference>
<sequence length="516" mass="56392">MSASTSRTLPPEIAESESVMALIERGKADGQIAGDDVRRAFEADQIPATQWKNVLRSLNQILEEEGVTLMVSAAEPKRTRKSVAAKSPAKRTATKTVAAKTATVKKTTAAAPEASVSGFSTEGTDAVDKPVAKKTVAKKATVKKTAAKKTTAKKSAGKKDVDELLDDDAEETPATTGKSGSEEPAEGTGGENQGFVLSDDDEDDAPAQQVAAAGATADPVKDYLKQIGKVPLLNAEQEVELAKRIEAGLFAEDKLANSDKLAPKLKRELEIIAEDGRRAKNHLLEANLRLVVSLAKRYTGRGMLFLDLIQEGNLGLIRAVEKFDYTKGYKFSTYATWWIRQAITRAMADQARTIRIPVHMVEVINKLARVQRQMLQDLGREPTPEELAKELDMTPEKVIEVQKYGREPISLHTPLGEDGDSEFGDLIEDSEAVVPADAVSFTLLQEQLHSVLDTLSEREAGVVSMRFGLTDGQPKTLDEIGKVYGVTRERIRQIESKTMSKLRHPSRSQVLRDYLD</sequence>
<dbReference type="SUPFAM" id="SSF88946">
    <property type="entry name" value="Sigma2 domain of RNA polymerase sigma factors"/>
    <property type="match status" value="1"/>
</dbReference>
<keyword evidence="5" id="KW-0963">Cytoplasm</keyword>
<dbReference type="FunFam" id="1.10.601.10:FF:000001">
    <property type="entry name" value="RNA polymerase sigma factor SigA"/>
    <property type="match status" value="1"/>
</dbReference>
<comment type="subunit">
    <text evidence="5">Interacts transiently with the RNA polymerase catalytic core.</text>
</comment>
<organism evidence="9 10">
    <name type="scientific">Streptomyces tsukubensis</name>
    <dbReference type="NCBI Taxonomy" id="83656"/>
    <lineage>
        <taxon>Bacteria</taxon>
        <taxon>Bacillati</taxon>
        <taxon>Actinomycetota</taxon>
        <taxon>Actinomycetes</taxon>
        <taxon>Kitasatosporales</taxon>
        <taxon>Streptomycetaceae</taxon>
        <taxon>Streptomyces</taxon>
    </lineage>
</organism>